<protein>
    <submittedName>
        <fullName evidence="2">Uncharacterized protein</fullName>
    </submittedName>
</protein>
<accession>A0A4C1YMT2</accession>
<sequence>MGRTKYLRIIIASDKENKALSTRASPPLAGTPRVTHRGSRLESRGAPSLPHESALRVDVWIDASSAAAERGYC</sequence>
<proteinExistence type="predicted"/>
<gene>
    <name evidence="2" type="ORF">EVAR_102394_1</name>
</gene>
<evidence type="ECO:0000313" key="3">
    <source>
        <dbReference type="Proteomes" id="UP000299102"/>
    </source>
</evidence>
<comment type="caution">
    <text evidence="2">The sequence shown here is derived from an EMBL/GenBank/DDBJ whole genome shotgun (WGS) entry which is preliminary data.</text>
</comment>
<feature type="region of interest" description="Disordered" evidence="1">
    <location>
        <begin position="18"/>
        <end position="50"/>
    </location>
</feature>
<dbReference type="AlphaFoldDB" id="A0A4C1YMT2"/>
<dbReference type="Proteomes" id="UP000299102">
    <property type="component" value="Unassembled WGS sequence"/>
</dbReference>
<reference evidence="2 3" key="1">
    <citation type="journal article" date="2019" name="Commun. Biol.">
        <title>The bagworm genome reveals a unique fibroin gene that provides high tensile strength.</title>
        <authorList>
            <person name="Kono N."/>
            <person name="Nakamura H."/>
            <person name="Ohtoshi R."/>
            <person name="Tomita M."/>
            <person name="Numata K."/>
            <person name="Arakawa K."/>
        </authorList>
    </citation>
    <scope>NUCLEOTIDE SEQUENCE [LARGE SCALE GENOMIC DNA]</scope>
</reference>
<organism evidence="2 3">
    <name type="scientific">Eumeta variegata</name>
    <name type="common">Bagworm moth</name>
    <name type="synonym">Eumeta japonica</name>
    <dbReference type="NCBI Taxonomy" id="151549"/>
    <lineage>
        <taxon>Eukaryota</taxon>
        <taxon>Metazoa</taxon>
        <taxon>Ecdysozoa</taxon>
        <taxon>Arthropoda</taxon>
        <taxon>Hexapoda</taxon>
        <taxon>Insecta</taxon>
        <taxon>Pterygota</taxon>
        <taxon>Neoptera</taxon>
        <taxon>Endopterygota</taxon>
        <taxon>Lepidoptera</taxon>
        <taxon>Glossata</taxon>
        <taxon>Ditrysia</taxon>
        <taxon>Tineoidea</taxon>
        <taxon>Psychidae</taxon>
        <taxon>Oiketicinae</taxon>
        <taxon>Eumeta</taxon>
    </lineage>
</organism>
<evidence type="ECO:0000256" key="1">
    <source>
        <dbReference type="SAM" id="MobiDB-lite"/>
    </source>
</evidence>
<keyword evidence="3" id="KW-1185">Reference proteome</keyword>
<name>A0A4C1YMT2_EUMVA</name>
<dbReference type="EMBL" id="BGZK01001291">
    <property type="protein sequence ID" value="GBP76420.1"/>
    <property type="molecule type" value="Genomic_DNA"/>
</dbReference>
<evidence type="ECO:0000313" key="2">
    <source>
        <dbReference type="EMBL" id="GBP76420.1"/>
    </source>
</evidence>